<evidence type="ECO:0000313" key="2">
    <source>
        <dbReference type="EMBL" id="KDR96594.1"/>
    </source>
</evidence>
<dbReference type="OrthoDB" id="61520at2"/>
<dbReference type="eggNOG" id="ENOG50308RU">
    <property type="taxonomic scope" value="Bacteria"/>
</dbReference>
<dbReference type="EMBL" id="JJMM01000002">
    <property type="protein sequence ID" value="KDR96594.1"/>
    <property type="molecule type" value="Genomic_DNA"/>
</dbReference>
<proteinExistence type="predicted"/>
<evidence type="ECO:0000256" key="1">
    <source>
        <dbReference type="SAM" id="SignalP"/>
    </source>
</evidence>
<feature type="chain" id="PRO_5010284917" description="Copper amine oxidase-like N-terminal domain-containing protein" evidence="1">
    <location>
        <begin position="26"/>
        <end position="356"/>
    </location>
</feature>
<comment type="caution">
    <text evidence="2">The sequence shown here is derived from an EMBL/GenBank/DDBJ whole genome shotgun (WGS) entry which is preliminary data.</text>
</comment>
<accession>A0A069RHX0</accession>
<reference evidence="2 3" key="1">
    <citation type="submission" date="2014-03" db="EMBL/GenBank/DDBJ databases">
        <title>Genome sequence of Clostridium litorale W6, DSM 5388.</title>
        <authorList>
            <person name="Poehlein A."/>
            <person name="Jagirdar A."/>
            <person name="Khonsari B."/>
            <person name="Chibani C.M."/>
            <person name="Gutierrez Gutierrez D.A."/>
            <person name="Davydova E."/>
            <person name="Alghaithi H.S."/>
            <person name="Nair K.P."/>
            <person name="Dhamotharan K."/>
            <person name="Chandran L."/>
            <person name="G W."/>
            <person name="Daniel R."/>
        </authorList>
    </citation>
    <scope>NUCLEOTIDE SEQUENCE [LARGE SCALE GENOMIC DNA]</scope>
    <source>
        <strain evidence="2 3">W6</strain>
    </source>
</reference>
<dbReference type="Proteomes" id="UP000027946">
    <property type="component" value="Unassembled WGS sequence"/>
</dbReference>
<name>A0A069RHX0_PEPLI</name>
<evidence type="ECO:0000313" key="3">
    <source>
        <dbReference type="Proteomes" id="UP000027946"/>
    </source>
</evidence>
<keyword evidence="3" id="KW-1185">Reference proteome</keyword>
<keyword evidence="1" id="KW-0732">Signal</keyword>
<dbReference type="RefSeq" id="WP_038261085.1">
    <property type="nucleotide sequence ID" value="NZ_FSRH01000001.1"/>
</dbReference>
<dbReference type="STRING" id="1121324.CLIT_2c02000"/>
<gene>
    <name evidence="2" type="ORF">CLIT_2c02000</name>
</gene>
<feature type="signal peptide" evidence="1">
    <location>
        <begin position="1"/>
        <end position="25"/>
    </location>
</feature>
<dbReference type="AlphaFoldDB" id="A0A069RHX0"/>
<organism evidence="2 3">
    <name type="scientific">Peptoclostridium litorale DSM 5388</name>
    <dbReference type="NCBI Taxonomy" id="1121324"/>
    <lineage>
        <taxon>Bacteria</taxon>
        <taxon>Bacillati</taxon>
        <taxon>Bacillota</taxon>
        <taxon>Clostridia</taxon>
        <taxon>Peptostreptococcales</taxon>
        <taxon>Peptoclostridiaceae</taxon>
        <taxon>Peptoclostridium</taxon>
    </lineage>
</organism>
<evidence type="ECO:0008006" key="4">
    <source>
        <dbReference type="Google" id="ProtNLM"/>
    </source>
</evidence>
<sequence length="356" mass="41005">MKKRMTGILVVAFFAASSIFSVASAETVNARVADHRVNLNGHIVFNRLIEYPLMEYRDVTYVPMTTDNLQVLGLGMQWSPTEGISIYKDGVVRDFVMPEINKELASTSRVVKMDIADFNIEVNGEIVDNSEEEYPVLFKNDLVYFPLTWRFVTGEFEGTIIWNDEYGLSIYNHENSKLTKNQIYIQNQKQYLQDSIARYETVLEMYDVNREQYSDIENSLKKTLSSIGQSIDVIEDMKNDSFKKLEKDMEFGSKEVIVGAEMGISDITEETDEEETPKVKYEVGNKYALESILESGRYIQLEDESIWEVNTDEEQDLSVWEKGSNIILLESQNKTYPYKMLNIESDESVEVKLLSN</sequence>
<protein>
    <recommendedName>
        <fullName evidence="4">Copper amine oxidase-like N-terminal domain-containing protein</fullName>
    </recommendedName>
</protein>